<protein>
    <submittedName>
        <fullName evidence="2">Uncharacterized protein</fullName>
    </submittedName>
</protein>
<feature type="region of interest" description="Disordered" evidence="1">
    <location>
        <begin position="90"/>
        <end position="125"/>
    </location>
</feature>
<gene>
    <name evidence="2" type="ORF">HYALB_00013129</name>
</gene>
<proteinExistence type="predicted"/>
<feature type="compositionally biased region" description="Polar residues" evidence="1">
    <location>
        <begin position="90"/>
        <end position="106"/>
    </location>
</feature>
<keyword evidence="3" id="KW-1185">Reference proteome</keyword>
<evidence type="ECO:0000313" key="3">
    <source>
        <dbReference type="Proteomes" id="UP000701801"/>
    </source>
</evidence>
<evidence type="ECO:0000256" key="1">
    <source>
        <dbReference type="SAM" id="MobiDB-lite"/>
    </source>
</evidence>
<name>A0A9N9LTY3_9HELO</name>
<organism evidence="2 3">
    <name type="scientific">Hymenoscyphus albidus</name>
    <dbReference type="NCBI Taxonomy" id="595503"/>
    <lineage>
        <taxon>Eukaryota</taxon>
        <taxon>Fungi</taxon>
        <taxon>Dikarya</taxon>
        <taxon>Ascomycota</taxon>
        <taxon>Pezizomycotina</taxon>
        <taxon>Leotiomycetes</taxon>
        <taxon>Helotiales</taxon>
        <taxon>Helotiaceae</taxon>
        <taxon>Hymenoscyphus</taxon>
    </lineage>
</organism>
<feature type="region of interest" description="Disordered" evidence="1">
    <location>
        <begin position="24"/>
        <end position="69"/>
    </location>
</feature>
<feature type="compositionally biased region" description="Basic and acidic residues" evidence="1">
    <location>
        <begin position="60"/>
        <end position="69"/>
    </location>
</feature>
<dbReference type="EMBL" id="CAJVRM010000339">
    <property type="protein sequence ID" value="CAG8979818.1"/>
    <property type="molecule type" value="Genomic_DNA"/>
</dbReference>
<dbReference type="Proteomes" id="UP000701801">
    <property type="component" value="Unassembled WGS sequence"/>
</dbReference>
<dbReference type="AlphaFoldDB" id="A0A9N9LTY3"/>
<evidence type="ECO:0000313" key="2">
    <source>
        <dbReference type="EMBL" id="CAG8979818.1"/>
    </source>
</evidence>
<reference evidence="2" key="1">
    <citation type="submission" date="2021-07" db="EMBL/GenBank/DDBJ databases">
        <authorList>
            <person name="Durling M."/>
        </authorList>
    </citation>
    <scope>NUCLEOTIDE SEQUENCE</scope>
</reference>
<comment type="caution">
    <text evidence="2">The sequence shown here is derived from an EMBL/GenBank/DDBJ whole genome shotgun (WGS) entry which is preliminary data.</text>
</comment>
<accession>A0A9N9LTY3</accession>
<sequence length="125" mass="13977">MSVTVQEFSQFHLAMRLHANGARFSSYSTPLGNKQKKSTACESGHKEDPKTSNLAMHRGQFREGSLDEERPVSKSFITFRHSDDAFAPATETSFPIESSDNWNTPSKVRGKSSVVTATRHMEKNL</sequence>